<dbReference type="Proteomes" id="UP001303473">
    <property type="component" value="Unassembled WGS sequence"/>
</dbReference>
<gene>
    <name evidence="2" type="ORF">QBC46DRAFT_352343</name>
</gene>
<evidence type="ECO:0000313" key="3">
    <source>
        <dbReference type="Proteomes" id="UP001303473"/>
    </source>
</evidence>
<sequence>MGLFTSARSAAPDPDRTDMLSELALKDTHNDLSTIVIQLATLLRLPVNCGVARPAEAWLTHQAGVIKESSKARGNKRTLSPVLLRAPKWKRLFTSQQKHAATLCTLCPAHAGLSSEVIGFCFYMLRIESASRLDIARNFCENAQALKEVGLVTEETAEEIRHLVERLTGLATLYMPCSVFSHYYGDGVRSEYMYSKVESGCAACTLSIIGTRADLLIALRANMLARENQRASKAKTPRLLRLIDAWVDLFDGGNKRDYFRGESQRIGDMLVEMRRIMKENRHLLGNPMHRARSRKGKGKGKGRGGGREKKLLDGVAVPKTRLTEGARLTAEEDPFADALGEYEAKTSYNAPSAVPPPLNTDPKNPYSLNGRRGRFSKIPVVPPKAPSSKYYSPAVVVVEDEVKARRNEDGEWEEIHDHDHDDSDETGSYVPPRKNWKPSTGLNPIYQNPNYPHLNLKNKGSRNGLRPKVSKSRLTGKPRSKAAGGGGSSTYSRPMSAAACSVYSQDSHSPSHPQRPISIAASSVYSQDGGRSPEFSSSAGRAKANDACDRTSQNARELETRKAQIEAARFLEEQAAKRGRSNASGSGSGSRAESGTRGGGSSSSSKGGKSGSGSGSGKKGGWFTGESSMYDRIDEEQGEEEEGTSYVYDPDDYETIVPESTLVGGGDDDDDDGKGEEEWESVLPDDSISHAQFNHGR</sequence>
<proteinExistence type="predicted"/>
<feature type="compositionally biased region" description="Polar residues" evidence="1">
    <location>
        <begin position="437"/>
        <end position="450"/>
    </location>
</feature>
<feature type="region of interest" description="Disordered" evidence="1">
    <location>
        <begin position="348"/>
        <end position="388"/>
    </location>
</feature>
<feature type="compositionally biased region" description="Low complexity" evidence="1">
    <location>
        <begin position="581"/>
        <end position="595"/>
    </location>
</feature>
<reference evidence="3" key="1">
    <citation type="journal article" date="2023" name="Mol. Phylogenet. Evol.">
        <title>Genome-scale phylogeny and comparative genomics of the fungal order Sordariales.</title>
        <authorList>
            <person name="Hensen N."/>
            <person name="Bonometti L."/>
            <person name="Westerberg I."/>
            <person name="Brannstrom I.O."/>
            <person name="Guillou S."/>
            <person name="Cros-Aarteil S."/>
            <person name="Calhoun S."/>
            <person name="Haridas S."/>
            <person name="Kuo A."/>
            <person name="Mondo S."/>
            <person name="Pangilinan J."/>
            <person name="Riley R."/>
            <person name="LaButti K."/>
            <person name="Andreopoulos B."/>
            <person name="Lipzen A."/>
            <person name="Chen C."/>
            <person name="Yan M."/>
            <person name="Daum C."/>
            <person name="Ng V."/>
            <person name="Clum A."/>
            <person name="Steindorff A."/>
            <person name="Ohm R.A."/>
            <person name="Martin F."/>
            <person name="Silar P."/>
            <person name="Natvig D.O."/>
            <person name="Lalanne C."/>
            <person name="Gautier V."/>
            <person name="Ament-Velasquez S.L."/>
            <person name="Kruys A."/>
            <person name="Hutchinson M.I."/>
            <person name="Powell A.J."/>
            <person name="Barry K."/>
            <person name="Miller A.N."/>
            <person name="Grigoriev I.V."/>
            <person name="Debuchy R."/>
            <person name="Gladieux P."/>
            <person name="Hiltunen Thoren M."/>
            <person name="Johannesson H."/>
        </authorList>
    </citation>
    <scope>NUCLEOTIDE SEQUENCE [LARGE SCALE GENOMIC DNA]</scope>
    <source>
        <strain evidence="3">CBS 340.73</strain>
    </source>
</reference>
<keyword evidence="3" id="KW-1185">Reference proteome</keyword>
<organism evidence="2 3">
    <name type="scientific">Diplogelasinospora grovesii</name>
    <dbReference type="NCBI Taxonomy" id="303347"/>
    <lineage>
        <taxon>Eukaryota</taxon>
        <taxon>Fungi</taxon>
        <taxon>Dikarya</taxon>
        <taxon>Ascomycota</taxon>
        <taxon>Pezizomycotina</taxon>
        <taxon>Sordariomycetes</taxon>
        <taxon>Sordariomycetidae</taxon>
        <taxon>Sordariales</taxon>
        <taxon>Diplogelasinosporaceae</taxon>
        <taxon>Diplogelasinospora</taxon>
    </lineage>
</organism>
<feature type="compositionally biased region" description="Basic and acidic residues" evidence="1">
    <location>
        <begin position="556"/>
        <end position="576"/>
    </location>
</feature>
<feature type="compositionally biased region" description="Basic residues" evidence="1">
    <location>
        <begin position="468"/>
        <end position="480"/>
    </location>
</feature>
<accession>A0AAN6NBH4</accession>
<evidence type="ECO:0000313" key="2">
    <source>
        <dbReference type="EMBL" id="KAK3942360.1"/>
    </source>
</evidence>
<feature type="compositionally biased region" description="Polar residues" evidence="1">
    <location>
        <begin position="502"/>
        <end position="512"/>
    </location>
</feature>
<dbReference type="AlphaFoldDB" id="A0AAN6NBH4"/>
<feature type="region of interest" description="Disordered" evidence="1">
    <location>
        <begin position="407"/>
        <end position="697"/>
    </location>
</feature>
<dbReference type="EMBL" id="MU853774">
    <property type="protein sequence ID" value="KAK3942360.1"/>
    <property type="molecule type" value="Genomic_DNA"/>
</dbReference>
<name>A0AAN6NBH4_9PEZI</name>
<feature type="region of interest" description="Disordered" evidence="1">
    <location>
        <begin position="289"/>
        <end position="311"/>
    </location>
</feature>
<protein>
    <submittedName>
        <fullName evidence="2">Uncharacterized protein</fullName>
    </submittedName>
</protein>
<feature type="compositionally biased region" description="Basic residues" evidence="1">
    <location>
        <begin position="289"/>
        <end position="304"/>
    </location>
</feature>
<feature type="compositionally biased region" description="Acidic residues" evidence="1">
    <location>
        <begin position="666"/>
        <end position="680"/>
    </location>
</feature>
<feature type="compositionally biased region" description="Basic and acidic residues" evidence="1">
    <location>
        <begin position="407"/>
        <end position="421"/>
    </location>
</feature>
<feature type="compositionally biased region" description="Gly residues" evidence="1">
    <location>
        <begin position="608"/>
        <end position="623"/>
    </location>
</feature>
<evidence type="ECO:0000256" key="1">
    <source>
        <dbReference type="SAM" id="MobiDB-lite"/>
    </source>
</evidence>
<feature type="compositionally biased region" description="Acidic residues" evidence="1">
    <location>
        <begin position="633"/>
        <end position="654"/>
    </location>
</feature>
<comment type="caution">
    <text evidence="2">The sequence shown here is derived from an EMBL/GenBank/DDBJ whole genome shotgun (WGS) entry which is preliminary data.</text>
</comment>